<dbReference type="STRING" id="946362.F2TVQ7"/>
<dbReference type="Gene3D" id="3.40.50.300">
    <property type="entry name" value="P-loop containing nucleotide triphosphate hydrolases"/>
    <property type="match status" value="1"/>
</dbReference>
<dbReference type="PROSITE" id="PS00039">
    <property type="entry name" value="DEAD_ATP_HELICASE"/>
    <property type="match status" value="1"/>
</dbReference>
<evidence type="ECO:0000256" key="5">
    <source>
        <dbReference type="RuleBase" id="RU000492"/>
    </source>
</evidence>
<dbReference type="GO" id="GO:0005524">
    <property type="term" value="F:ATP binding"/>
    <property type="evidence" value="ECO:0007669"/>
    <property type="project" value="UniProtKB-KW"/>
</dbReference>
<dbReference type="GO" id="GO:0003676">
    <property type="term" value="F:nucleic acid binding"/>
    <property type="evidence" value="ECO:0007669"/>
    <property type="project" value="InterPro"/>
</dbReference>
<dbReference type="InterPro" id="IPR014001">
    <property type="entry name" value="Helicase_ATP-bd"/>
</dbReference>
<dbReference type="KEGG" id="sre:PTSG_00174"/>
<reference evidence="7" key="1">
    <citation type="submission" date="2009-08" db="EMBL/GenBank/DDBJ databases">
        <title>Annotation of Salpingoeca rosetta.</title>
        <authorList>
            <consortium name="The Broad Institute Genome Sequencing Platform"/>
            <person name="Russ C."/>
            <person name="Cuomo C."/>
            <person name="Burger G."/>
            <person name="Gray M.W."/>
            <person name="Holland P.W.H."/>
            <person name="King N."/>
            <person name="Lang F.B.F."/>
            <person name="Roger A.J."/>
            <person name="Ruiz-Trillo I."/>
            <person name="Young S.K."/>
            <person name="Zeng Q."/>
            <person name="Gargeya S."/>
            <person name="Alvarado L."/>
            <person name="Berlin A."/>
            <person name="Chapman S.B."/>
            <person name="Chen Z."/>
            <person name="Freedman E."/>
            <person name="Gellesch M."/>
            <person name="Goldberg J."/>
            <person name="Griggs A."/>
            <person name="Gujja S."/>
            <person name="Heilman E."/>
            <person name="Heiman D."/>
            <person name="Howarth C."/>
            <person name="Mehta T."/>
            <person name="Neiman D."/>
            <person name="Pearson M."/>
            <person name="Roberts A."/>
            <person name="Saif S."/>
            <person name="Shea T."/>
            <person name="Shenoy N."/>
            <person name="Sisk P."/>
            <person name="Stolte C."/>
            <person name="Sykes S."/>
            <person name="White J."/>
            <person name="Yandava C."/>
            <person name="Haas B."/>
            <person name="Nusbaum C."/>
            <person name="Birren B."/>
        </authorList>
    </citation>
    <scope>NUCLEOTIDE SEQUENCE [LARGE SCALE GENOMIC DNA]</scope>
    <source>
        <strain evidence="7">ATCC 50818</strain>
    </source>
</reference>
<dbReference type="InterPro" id="IPR050079">
    <property type="entry name" value="DEAD_box_RNA_helicase"/>
</dbReference>
<dbReference type="EMBL" id="GL832955">
    <property type="protein sequence ID" value="EGD72153.1"/>
    <property type="molecule type" value="Genomic_DNA"/>
</dbReference>
<accession>F2TVQ7</accession>
<evidence type="ECO:0000313" key="8">
    <source>
        <dbReference type="Proteomes" id="UP000007799"/>
    </source>
</evidence>
<dbReference type="OMA" id="DARECDA"/>
<evidence type="ECO:0000256" key="3">
    <source>
        <dbReference type="ARBA" id="ARBA00022806"/>
    </source>
</evidence>
<organism evidence="8">
    <name type="scientific">Salpingoeca rosetta (strain ATCC 50818 / BSB-021)</name>
    <dbReference type="NCBI Taxonomy" id="946362"/>
    <lineage>
        <taxon>Eukaryota</taxon>
        <taxon>Choanoflagellata</taxon>
        <taxon>Craspedida</taxon>
        <taxon>Salpingoecidae</taxon>
        <taxon>Salpingoeca</taxon>
    </lineage>
</organism>
<dbReference type="PROSITE" id="PS51192">
    <property type="entry name" value="HELICASE_ATP_BIND_1"/>
    <property type="match status" value="1"/>
</dbReference>
<protein>
    <recommendedName>
        <fullName evidence="6">Helicase ATP-binding domain-containing protein</fullName>
    </recommendedName>
</protein>
<dbReference type="eggNOG" id="KOG0340">
    <property type="taxonomic scope" value="Eukaryota"/>
</dbReference>
<comment type="similarity">
    <text evidence="5">Belongs to the DEAD box helicase family.</text>
</comment>
<keyword evidence="3 5" id="KW-0347">Helicase</keyword>
<dbReference type="GO" id="GO:0005829">
    <property type="term" value="C:cytosol"/>
    <property type="evidence" value="ECO:0007669"/>
    <property type="project" value="TreeGrafter"/>
</dbReference>
<keyword evidence="4 5" id="KW-0067">ATP-binding</keyword>
<dbReference type="PANTHER" id="PTHR47959">
    <property type="entry name" value="ATP-DEPENDENT RNA HELICASE RHLE-RELATED"/>
    <property type="match status" value="1"/>
</dbReference>
<keyword evidence="1 5" id="KW-0547">Nucleotide-binding</keyword>
<evidence type="ECO:0000256" key="4">
    <source>
        <dbReference type="ARBA" id="ARBA00022840"/>
    </source>
</evidence>
<dbReference type="SMART" id="SM00487">
    <property type="entry name" value="DEXDc"/>
    <property type="match status" value="1"/>
</dbReference>
<evidence type="ECO:0000256" key="2">
    <source>
        <dbReference type="ARBA" id="ARBA00022801"/>
    </source>
</evidence>
<dbReference type="InterPro" id="IPR011545">
    <property type="entry name" value="DEAD/DEAH_box_helicase_dom"/>
</dbReference>
<dbReference type="GO" id="GO:0003724">
    <property type="term" value="F:RNA helicase activity"/>
    <property type="evidence" value="ECO:0007669"/>
    <property type="project" value="TreeGrafter"/>
</dbReference>
<dbReference type="InterPro" id="IPR027417">
    <property type="entry name" value="P-loop_NTPase"/>
</dbReference>
<dbReference type="AlphaFoldDB" id="F2TVQ7"/>
<dbReference type="PANTHER" id="PTHR47959:SF24">
    <property type="entry name" value="ATP-DEPENDENT RNA HELICASE"/>
    <property type="match status" value="1"/>
</dbReference>
<evidence type="ECO:0000313" key="7">
    <source>
        <dbReference type="EMBL" id="EGD72153.1"/>
    </source>
</evidence>
<dbReference type="InterPro" id="IPR000629">
    <property type="entry name" value="RNA-helicase_DEAD-box_CS"/>
</dbReference>
<dbReference type="Proteomes" id="UP000007799">
    <property type="component" value="Unassembled WGS sequence"/>
</dbReference>
<dbReference type="SUPFAM" id="SSF52540">
    <property type="entry name" value="P-loop containing nucleoside triphosphate hydrolases"/>
    <property type="match status" value="1"/>
</dbReference>
<dbReference type="OrthoDB" id="10261904at2759"/>
<dbReference type="InParanoid" id="F2TVQ7"/>
<feature type="domain" description="Helicase ATP-binding" evidence="6">
    <location>
        <begin position="70"/>
        <end position="242"/>
    </location>
</feature>
<dbReference type="CDD" id="cd17955">
    <property type="entry name" value="DEADc_DDX49"/>
    <property type="match status" value="1"/>
</dbReference>
<dbReference type="Pfam" id="PF00270">
    <property type="entry name" value="DEAD"/>
    <property type="match status" value="1"/>
</dbReference>
<dbReference type="GeneID" id="16067598"/>
<name>F2TVQ7_SALR5</name>
<gene>
    <name evidence="7" type="ORF">PTSG_00174</name>
</gene>
<dbReference type="GO" id="GO:0016787">
    <property type="term" value="F:hydrolase activity"/>
    <property type="evidence" value="ECO:0007669"/>
    <property type="project" value="UniProtKB-KW"/>
</dbReference>
<dbReference type="RefSeq" id="XP_004998725.1">
    <property type="nucleotide sequence ID" value="XM_004998668.1"/>
</dbReference>
<evidence type="ECO:0000256" key="1">
    <source>
        <dbReference type="ARBA" id="ARBA00022741"/>
    </source>
</evidence>
<keyword evidence="8" id="KW-1185">Reference proteome</keyword>
<evidence type="ECO:0000259" key="6">
    <source>
        <dbReference type="PROSITE" id="PS51192"/>
    </source>
</evidence>
<sequence>MSSKAAASDDQKKASAAPDTTAALTTVVKVETDDKYQNVRIDDLPIKKSLRKQCKRMKYTAARAVQAACIPHILRGEDVYAAAKTGSGKTAAFALPILDRLMEDPYGIFAVVLTPTRELAYQIADQFYTFGKVANLRHCIITGGVDMVEEQNALSRLPHVVVATPGRLAAHITSGAEVDLSRVQFLVLDEADRLMTNASMQPDLTTIYNALPPERQNLLFSATLLDEPAGPIAHQLHQPLYRFAVRHTAVLEGERTRAGEGGMALSLVAPRDLTLLKAVEKDIHVRMDQFELQNDDVVKNLNRAVLAYKEGLWPFELDAFG</sequence>
<keyword evidence="2 5" id="KW-0378">Hydrolase</keyword>
<proteinExistence type="inferred from homology"/>